<keyword evidence="3" id="KW-1185">Reference proteome</keyword>
<evidence type="ECO:0000313" key="3">
    <source>
        <dbReference type="Proteomes" id="UP001054857"/>
    </source>
</evidence>
<name>A0AAD3HKX8_9CHLO</name>
<organism evidence="2 3">
    <name type="scientific">Astrephomene gubernaculifera</name>
    <dbReference type="NCBI Taxonomy" id="47775"/>
    <lineage>
        <taxon>Eukaryota</taxon>
        <taxon>Viridiplantae</taxon>
        <taxon>Chlorophyta</taxon>
        <taxon>core chlorophytes</taxon>
        <taxon>Chlorophyceae</taxon>
        <taxon>CS clade</taxon>
        <taxon>Chlamydomonadales</taxon>
        <taxon>Astrephomenaceae</taxon>
        <taxon>Astrephomene</taxon>
    </lineage>
</organism>
<sequence length="359" mass="36814">MRKSQLSQAFAAGAIVTTQEGHGALAPVPQGEPPAGGATGQGPAGLGQPAAAVQPIPAAAAARQVATAAAAAATTVPVQYAHVLDIEEQVDTEGFPALAQTLGPLAPPAVRQAAPQGASHVLTERPERGVRRAVEGPLEAAVLPPSKVPRRLTVQGAGILDSWLDTLATGPGAGMTATGAQRSALGPFEKTLTSSIDMEDTAAMAPFMSELLAVAGVQRLSTNQDIFNSHAKSVISASVSLGEAALQEAARAQTTDEQARSLMVATAAYKRAQEAQQVQSEVSKLTRYTTFPKAMRWLKEGDPDKLNLLRGLSSFSKEDLTDILRSATGQGTSSNRAAAREAPLPLPSSGSAGSHGDAQ</sequence>
<proteinExistence type="predicted"/>
<dbReference type="Proteomes" id="UP001054857">
    <property type="component" value="Unassembled WGS sequence"/>
</dbReference>
<evidence type="ECO:0000256" key="1">
    <source>
        <dbReference type="SAM" id="MobiDB-lite"/>
    </source>
</evidence>
<feature type="compositionally biased region" description="Low complexity" evidence="1">
    <location>
        <begin position="336"/>
        <end position="359"/>
    </location>
</feature>
<accession>A0AAD3HKX8</accession>
<protein>
    <submittedName>
        <fullName evidence="2">Uncharacterized protein</fullName>
    </submittedName>
</protein>
<dbReference type="AlphaFoldDB" id="A0AAD3HKX8"/>
<gene>
    <name evidence="2" type="ORF">Agub_g5612</name>
</gene>
<comment type="caution">
    <text evidence="2">The sequence shown here is derived from an EMBL/GenBank/DDBJ whole genome shotgun (WGS) entry which is preliminary data.</text>
</comment>
<evidence type="ECO:0000313" key="2">
    <source>
        <dbReference type="EMBL" id="GFR44391.1"/>
    </source>
</evidence>
<feature type="region of interest" description="Disordered" evidence="1">
    <location>
        <begin position="327"/>
        <end position="359"/>
    </location>
</feature>
<reference evidence="2 3" key="1">
    <citation type="journal article" date="2021" name="Sci. Rep.">
        <title>Genome sequencing of the multicellular alga Astrephomene provides insights into convergent evolution of germ-soma differentiation.</title>
        <authorList>
            <person name="Yamashita S."/>
            <person name="Yamamoto K."/>
            <person name="Matsuzaki R."/>
            <person name="Suzuki S."/>
            <person name="Yamaguchi H."/>
            <person name="Hirooka S."/>
            <person name="Minakuchi Y."/>
            <person name="Miyagishima S."/>
            <person name="Kawachi M."/>
            <person name="Toyoda A."/>
            <person name="Nozaki H."/>
        </authorList>
    </citation>
    <scope>NUCLEOTIDE SEQUENCE [LARGE SCALE GENOMIC DNA]</scope>
    <source>
        <strain evidence="2 3">NIES-4017</strain>
    </source>
</reference>
<feature type="region of interest" description="Disordered" evidence="1">
    <location>
        <begin position="24"/>
        <end position="49"/>
    </location>
</feature>
<dbReference type="EMBL" id="BMAR01000007">
    <property type="protein sequence ID" value="GFR44391.1"/>
    <property type="molecule type" value="Genomic_DNA"/>
</dbReference>